<protein>
    <submittedName>
        <fullName evidence="2">Right handed beta helix region</fullName>
    </submittedName>
</protein>
<dbReference type="InterPro" id="IPR012334">
    <property type="entry name" value="Pectin_lyas_fold"/>
</dbReference>
<gene>
    <name evidence="2" type="ORF">SAMN04487947_1291</name>
</gene>
<dbReference type="InterPro" id="IPR011050">
    <property type="entry name" value="Pectin_lyase_fold/virulence"/>
</dbReference>
<evidence type="ECO:0000259" key="1">
    <source>
        <dbReference type="Pfam" id="PF05048"/>
    </source>
</evidence>
<dbReference type="AlphaFoldDB" id="A0A1I6GKF6"/>
<dbReference type="RefSeq" id="WP_089805670.1">
    <property type="nucleotide sequence ID" value="NZ_FOYT01000001.1"/>
</dbReference>
<dbReference type="SUPFAM" id="SSF51126">
    <property type="entry name" value="Pectin lyase-like"/>
    <property type="match status" value="1"/>
</dbReference>
<reference evidence="3" key="1">
    <citation type="submission" date="2016-10" db="EMBL/GenBank/DDBJ databases">
        <authorList>
            <person name="Varghese N."/>
            <person name="Submissions S."/>
        </authorList>
    </citation>
    <scope>NUCLEOTIDE SEQUENCE [LARGE SCALE GENOMIC DNA]</scope>
    <source>
        <strain evidence="3">CGMCC 1.7736</strain>
    </source>
</reference>
<evidence type="ECO:0000313" key="3">
    <source>
        <dbReference type="Proteomes" id="UP000198531"/>
    </source>
</evidence>
<evidence type="ECO:0000313" key="2">
    <source>
        <dbReference type="EMBL" id="SFR42631.1"/>
    </source>
</evidence>
<sequence length="385" mass="39313">MFTVKIAAALFAVSVLVAGVGTESVREAGYERGPALVTTCTAITDPGEYELTRDVVSERYDCFRIESDGVVLDGGGHEITPSDGLRELGVRLAMPTPDHVGVGVRVGSRRPVAAVTVRNVRFVGLDVGVSVSNAENVRISGVGAEDVATGILVTSSGDVFVTNSVVVGSAEDGVVVRDSTGVVVADTTVEDGLVAGVVLESVEDGRLTRVRARGNDGDGLLVAESDGVALDSSRAEANGVGLLLMDSHGVAVTGLVAERNEFAGVGLVRSDGNRIRDVRVGGTTGRRPVLDAPSDLWLYASSENCAENVSVEGGGGWVVYMRDGSTDNRVAALTDGLSSVSFVGSDVAVAFGDALGESGRSSGGAPVVEPTGPAWSYDPATAACS</sequence>
<organism evidence="2 3">
    <name type="scientific">Halogeometricum rufum</name>
    <dbReference type="NCBI Taxonomy" id="553469"/>
    <lineage>
        <taxon>Archaea</taxon>
        <taxon>Methanobacteriati</taxon>
        <taxon>Methanobacteriota</taxon>
        <taxon>Stenosarchaea group</taxon>
        <taxon>Halobacteria</taxon>
        <taxon>Halobacteriales</taxon>
        <taxon>Haloferacaceae</taxon>
        <taxon>Halogeometricum</taxon>
    </lineage>
</organism>
<dbReference type="Gene3D" id="2.160.20.10">
    <property type="entry name" value="Single-stranded right-handed beta-helix, Pectin lyase-like"/>
    <property type="match status" value="1"/>
</dbReference>
<dbReference type="SMART" id="SM00710">
    <property type="entry name" value="PbH1"/>
    <property type="match status" value="7"/>
</dbReference>
<feature type="domain" description="Periplasmic copper-binding protein NosD beta helix" evidence="1">
    <location>
        <begin position="115"/>
        <end position="225"/>
    </location>
</feature>
<name>A0A1I6GKF6_9EURY</name>
<accession>A0A1I6GKF6</accession>
<proteinExistence type="predicted"/>
<dbReference type="InterPro" id="IPR007742">
    <property type="entry name" value="NosD_dom"/>
</dbReference>
<keyword evidence="3" id="KW-1185">Reference proteome</keyword>
<dbReference type="Pfam" id="PF05048">
    <property type="entry name" value="NosD"/>
    <property type="match status" value="1"/>
</dbReference>
<dbReference type="EMBL" id="FOYT01000001">
    <property type="protein sequence ID" value="SFR42631.1"/>
    <property type="molecule type" value="Genomic_DNA"/>
</dbReference>
<dbReference type="OrthoDB" id="290472at2157"/>
<dbReference type="InterPro" id="IPR006626">
    <property type="entry name" value="PbH1"/>
</dbReference>
<dbReference type="Proteomes" id="UP000198531">
    <property type="component" value="Unassembled WGS sequence"/>
</dbReference>